<comment type="caution">
    <text evidence="2">The sequence shown here is derived from an EMBL/GenBank/DDBJ whole genome shotgun (WGS) entry which is preliminary data.</text>
</comment>
<dbReference type="AlphaFoldDB" id="A0AAV9XU50"/>
<gene>
    <name evidence="2" type="ORF">RS030_81371</name>
</gene>
<protein>
    <recommendedName>
        <fullName evidence="4">Band 7 domain-containing protein</fullName>
    </recommendedName>
</protein>
<evidence type="ECO:0000313" key="2">
    <source>
        <dbReference type="EMBL" id="KAK6587629.1"/>
    </source>
</evidence>
<evidence type="ECO:0000256" key="1">
    <source>
        <dbReference type="SAM" id="Phobius"/>
    </source>
</evidence>
<organism evidence="2 3">
    <name type="scientific">Cryptosporidium xiaoi</name>
    <dbReference type="NCBI Taxonomy" id="659607"/>
    <lineage>
        <taxon>Eukaryota</taxon>
        <taxon>Sar</taxon>
        <taxon>Alveolata</taxon>
        <taxon>Apicomplexa</taxon>
        <taxon>Conoidasida</taxon>
        <taxon>Coccidia</taxon>
        <taxon>Eucoccidiorida</taxon>
        <taxon>Eimeriorina</taxon>
        <taxon>Cryptosporidiidae</taxon>
        <taxon>Cryptosporidium</taxon>
    </lineage>
</organism>
<dbReference type="Proteomes" id="UP001311799">
    <property type="component" value="Unassembled WGS sequence"/>
</dbReference>
<keyword evidence="1" id="KW-0472">Membrane</keyword>
<reference evidence="2 3" key="1">
    <citation type="submission" date="2023-10" db="EMBL/GenBank/DDBJ databases">
        <title>Comparative genomics analysis reveals potential genetic determinants of host preference in Cryptosporidium xiaoi.</title>
        <authorList>
            <person name="Xiao L."/>
            <person name="Li J."/>
        </authorList>
    </citation>
    <scope>NUCLEOTIDE SEQUENCE [LARGE SCALE GENOMIC DNA]</scope>
    <source>
        <strain evidence="2 3">52996</strain>
    </source>
</reference>
<keyword evidence="3" id="KW-1185">Reference proteome</keyword>
<feature type="transmembrane region" description="Helical" evidence="1">
    <location>
        <begin position="56"/>
        <end position="78"/>
    </location>
</feature>
<evidence type="ECO:0000313" key="3">
    <source>
        <dbReference type="Proteomes" id="UP001311799"/>
    </source>
</evidence>
<evidence type="ECO:0008006" key="4">
    <source>
        <dbReference type="Google" id="ProtNLM"/>
    </source>
</evidence>
<proteinExistence type="predicted"/>
<keyword evidence="1" id="KW-1133">Transmembrane helix</keyword>
<accession>A0AAV9XU50</accession>
<keyword evidence="1" id="KW-0812">Transmembrane</keyword>
<dbReference type="EMBL" id="JAWDEY010000036">
    <property type="protein sequence ID" value="KAK6587629.1"/>
    <property type="molecule type" value="Genomic_DNA"/>
</dbReference>
<sequence>MNTEKKKIKAKVRNVIPIDEAVPYVILAAIKEPFSIFSLDVTHNEKKKNSKITIKLYNILLLILILFVFLLILFSGGITIGQMSPPPVFIGNIYGLPVKAEFFTVSADGTFFASLRVPIYNKSLLYGRISISDVNFVPVSNEFICTPNKYNNNIFAHSTIDKNMENGFIFPLNQKPPSKNERIFLVERITLLTEDRELRQLEFALGRYGEAESKLGAWLPPGRSEFNLAVRGTADLEKANEALIESFGSKCTNGIMRHFIVRIMLDFNTKYFLGVIKAVKQDIGYVLFPACNL</sequence>
<name>A0AAV9XU50_9CRYT</name>